<comment type="caution">
    <text evidence="1">The sequence shown here is derived from an EMBL/GenBank/DDBJ whole genome shotgun (WGS) entry which is preliminary data.</text>
</comment>
<evidence type="ECO:0000313" key="2">
    <source>
        <dbReference type="Proteomes" id="UP001595191"/>
    </source>
</evidence>
<protein>
    <submittedName>
        <fullName evidence="1">C-type cytochrome</fullName>
    </submittedName>
</protein>
<proteinExistence type="predicted"/>
<sequence>MNHRIVPKPRLSVFILFGLVVLTLGCADEIEPSPPLTPEEALASFVLADDNLQIELVASEPLVQDPVAMTFDEAGRLWVVEMLGFMTDIDGTDEQARTGRVSVLFDDDGDGKMDRGSIFLDSLVLPRAIALVKGGILVSENIPLWYAQDTDGDFKADSKVLIDSTYGGSGMPEHSANGLWRGLDNWLYNAKSKYRYKRVGDKWIKDETEFRGQWGIVHDDAGRLFYNYNWSQLHGDLVPPNALLRNKNHTPSSGIDHGLTLEREIFPIRSNTAVNRGYVPGTLDAQGRLLEFASACGPLVYRGNGLPDNYNGNAFVCEPTANLIKRNTIIEEGFMLSAKGIYDDREFLASTDERFRPISMASGPDGALYVVDMYKGIIQHGPYMSDYLRQVTLERKLDKPIHMGRIWRITKKGNTDNKIPDLSEADSKELVALLGNRNGWIRDTAQRILVQKGDLIADDLEEVLENGNPLAQLHALWTLEGLGLITPEVLLPVLDTGDPRVTATALRLMENMESNHVDVKRELEKFSVDRYEKAHPYLQMQMVLASHRVDSKTALETSKKFLARFGHLPVARDVVMSSLQDRELEMLTSILQNGAWEKYDQKNEIFVEMLATAIANSEKKSDFTVLLKIAEGNEHEEPEWLAPAVVNGILNARGHNDSGKILLDSEAAVLRRKGVSEALYKKLAWPGKPKEEVVEATGFEVDSDIYATGRQKYLNLCANCHGTQGEGMKRFAPPLKGSEWVLGEQYKLAMILLHGMEGPVTVKGKLYDIPDILPSMPSFSTLQNEDIAAIATYIRNSWGNSASPLESRTVGGIRFRTQGQITPWKASELDTLRFNIDL</sequence>
<accession>A0ACC7LFM2</accession>
<organism evidence="1 2">
    <name type="scientific">Meishania litoralis</name>
    <dbReference type="NCBI Taxonomy" id="3434685"/>
    <lineage>
        <taxon>Bacteria</taxon>
        <taxon>Pseudomonadati</taxon>
        <taxon>Bacteroidota</taxon>
        <taxon>Flavobacteriia</taxon>
        <taxon>Flavobacteriales</taxon>
        <taxon>Flavobacteriaceae</taxon>
        <taxon>Meishania</taxon>
    </lineage>
</organism>
<name>A0ACC7LFM2_9FLAO</name>
<dbReference type="EMBL" id="JBHFPV010000001">
    <property type="protein sequence ID" value="MFH6602168.1"/>
    <property type="molecule type" value="Genomic_DNA"/>
</dbReference>
<reference evidence="1" key="1">
    <citation type="submission" date="2024-09" db="EMBL/GenBank/DDBJ databases">
        <authorList>
            <person name="Liu J."/>
        </authorList>
    </citation>
    <scope>NUCLEOTIDE SEQUENCE</scope>
    <source>
        <strain evidence="1">NBU2967</strain>
    </source>
</reference>
<evidence type="ECO:0000313" key="1">
    <source>
        <dbReference type="EMBL" id="MFH6602168.1"/>
    </source>
</evidence>
<dbReference type="Proteomes" id="UP001595191">
    <property type="component" value="Unassembled WGS sequence"/>
</dbReference>
<gene>
    <name evidence="1" type="ORF">ACEZ3G_01675</name>
</gene>
<keyword evidence="2" id="KW-1185">Reference proteome</keyword>